<accession>A0A4Y2RS63</accession>
<dbReference type="EMBL" id="BGPR01018182">
    <property type="protein sequence ID" value="GBN78455.1"/>
    <property type="molecule type" value="Genomic_DNA"/>
</dbReference>
<keyword evidence="4" id="KW-1185">Reference proteome</keyword>
<organism evidence="3 4">
    <name type="scientific">Araneus ventricosus</name>
    <name type="common">Orbweaver spider</name>
    <name type="synonym">Epeira ventricosa</name>
    <dbReference type="NCBI Taxonomy" id="182803"/>
    <lineage>
        <taxon>Eukaryota</taxon>
        <taxon>Metazoa</taxon>
        <taxon>Ecdysozoa</taxon>
        <taxon>Arthropoda</taxon>
        <taxon>Chelicerata</taxon>
        <taxon>Arachnida</taxon>
        <taxon>Araneae</taxon>
        <taxon>Araneomorphae</taxon>
        <taxon>Entelegynae</taxon>
        <taxon>Araneoidea</taxon>
        <taxon>Araneidae</taxon>
        <taxon>Araneus</taxon>
    </lineage>
</organism>
<evidence type="ECO:0000313" key="2">
    <source>
        <dbReference type="EMBL" id="GBN78671.1"/>
    </source>
</evidence>
<dbReference type="EMBL" id="BGPR01018264">
    <property type="protein sequence ID" value="GBN78672.1"/>
    <property type="molecule type" value="Genomic_DNA"/>
</dbReference>
<proteinExistence type="predicted"/>
<evidence type="ECO:0000313" key="3">
    <source>
        <dbReference type="EMBL" id="GBN78672.1"/>
    </source>
</evidence>
<dbReference type="EMBL" id="BGPR01018263">
    <property type="protein sequence ID" value="GBN78671.1"/>
    <property type="molecule type" value="Genomic_DNA"/>
</dbReference>
<gene>
    <name evidence="3" type="ORF">AVEN_127465_1</name>
    <name evidence="1" type="ORF">AVEN_169566_1</name>
    <name evidence="2" type="ORF">AVEN_179856_1</name>
</gene>
<dbReference type="Proteomes" id="UP000499080">
    <property type="component" value="Unassembled WGS sequence"/>
</dbReference>
<reference evidence="3 4" key="1">
    <citation type="journal article" date="2019" name="Sci. Rep.">
        <title>Orb-weaving spider Araneus ventricosus genome elucidates the spidroin gene catalogue.</title>
        <authorList>
            <person name="Kono N."/>
            <person name="Nakamura H."/>
            <person name="Ohtoshi R."/>
            <person name="Moran D.A.P."/>
            <person name="Shinohara A."/>
            <person name="Yoshida Y."/>
            <person name="Fujiwara M."/>
            <person name="Mori M."/>
            <person name="Tomita M."/>
            <person name="Arakawa K."/>
        </authorList>
    </citation>
    <scope>NUCLEOTIDE SEQUENCE [LARGE SCALE GENOMIC DNA]</scope>
</reference>
<evidence type="ECO:0000313" key="1">
    <source>
        <dbReference type="EMBL" id="GBN78455.1"/>
    </source>
</evidence>
<name>A0A4Y2RS63_ARAVE</name>
<dbReference type="AlphaFoldDB" id="A0A4Y2RS63"/>
<protein>
    <submittedName>
        <fullName evidence="3">Uncharacterized protein</fullName>
    </submittedName>
</protein>
<evidence type="ECO:0000313" key="4">
    <source>
        <dbReference type="Proteomes" id="UP000499080"/>
    </source>
</evidence>
<sequence length="125" mass="14251">MGTFGKIRFHYTAGRRFKNAKEIKARRLTIEPGAEKGRPIVRTGNRGIKQRDSDTLSVSVALDGGLTDELRRHSWAPDKCIDVHFIPDDNFEESECGTTWIGKVYFLLSRMPRGNTEMGEIRPRD</sequence>
<comment type="caution">
    <text evidence="3">The sequence shown here is derived from an EMBL/GenBank/DDBJ whole genome shotgun (WGS) entry which is preliminary data.</text>
</comment>